<dbReference type="EMBL" id="CAJNOQ010009904">
    <property type="protein sequence ID" value="CAF1237229.1"/>
    <property type="molecule type" value="Genomic_DNA"/>
</dbReference>
<dbReference type="Proteomes" id="UP000681722">
    <property type="component" value="Unassembled WGS sequence"/>
</dbReference>
<dbReference type="GO" id="GO:0005829">
    <property type="term" value="C:cytosol"/>
    <property type="evidence" value="ECO:0007669"/>
    <property type="project" value="TreeGrafter"/>
</dbReference>
<evidence type="ECO:0000313" key="5">
    <source>
        <dbReference type="Proteomes" id="UP000663829"/>
    </source>
</evidence>
<dbReference type="Proteomes" id="UP000663829">
    <property type="component" value="Unassembled WGS sequence"/>
</dbReference>
<organism evidence="3 5">
    <name type="scientific">Didymodactylos carnosus</name>
    <dbReference type="NCBI Taxonomy" id="1234261"/>
    <lineage>
        <taxon>Eukaryota</taxon>
        <taxon>Metazoa</taxon>
        <taxon>Spiralia</taxon>
        <taxon>Gnathifera</taxon>
        <taxon>Rotifera</taxon>
        <taxon>Eurotatoria</taxon>
        <taxon>Bdelloidea</taxon>
        <taxon>Philodinida</taxon>
        <taxon>Philodinidae</taxon>
        <taxon>Didymodactylos</taxon>
    </lineage>
</organism>
<keyword evidence="2" id="KW-0040">ANK repeat</keyword>
<dbReference type="EMBL" id="CAJOBC010009910">
    <property type="protein sequence ID" value="CAF3999564.1"/>
    <property type="molecule type" value="Genomic_DNA"/>
</dbReference>
<comment type="caution">
    <text evidence="3">The sequence shown here is derived from an EMBL/GenBank/DDBJ whole genome shotgun (WGS) entry which is preliminary data.</text>
</comment>
<dbReference type="PANTHER" id="PTHR46680:SF3">
    <property type="entry name" value="NF-KAPPA-B INHIBITOR CACTUS"/>
    <property type="match status" value="1"/>
</dbReference>
<dbReference type="Gene3D" id="1.25.40.20">
    <property type="entry name" value="Ankyrin repeat-containing domain"/>
    <property type="match status" value="1"/>
</dbReference>
<dbReference type="OrthoDB" id="20727at2759"/>
<dbReference type="InterPro" id="IPR002110">
    <property type="entry name" value="Ankyrin_rpt"/>
</dbReference>
<dbReference type="InterPro" id="IPR051070">
    <property type="entry name" value="NF-kappa-B_inhibitor"/>
</dbReference>
<dbReference type="GO" id="GO:0051059">
    <property type="term" value="F:NF-kappaB binding"/>
    <property type="evidence" value="ECO:0007669"/>
    <property type="project" value="TreeGrafter"/>
</dbReference>
<evidence type="ECO:0000256" key="1">
    <source>
        <dbReference type="ARBA" id="ARBA00022737"/>
    </source>
</evidence>
<dbReference type="AlphaFoldDB" id="A0A814Z2E7"/>
<proteinExistence type="predicted"/>
<reference evidence="3" key="1">
    <citation type="submission" date="2021-02" db="EMBL/GenBank/DDBJ databases">
        <authorList>
            <person name="Nowell W R."/>
        </authorList>
    </citation>
    <scope>NUCLEOTIDE SEQUENCE</scope>
</reference>
<dbReference type="Pfam" id="PF12796">
    <property type="entry name" value="Ank_2"/>
    <property type="match status" value="1"/>
</dbReference>
<evidence type="ECO:0000313" key="3">
    <source>
        <dbReference type="EMBL" id="CAF1237229.1"/>
    </source>
</evidence>
<dbReference type="PANTHER" id="PTHR46680">
    <property type="entry name" value="NF-KAPPA-B INHIBITOR ALPHA"/>
    <property type="match status" value="1"/>
</dbReference>
<evidence type="ECO:0000313" key="4">
    <source>
        <dbReference type="EMBL" id="CAF3999564.1"/>
    </source>
</evidence>
<keyword evidence="5" id="KW-1185">Reference proteome</keyword>
<keyword evidence="1" id="KW-0677">Repeat</keyword>
<accession>A0A814Z2E7</accession>
<dbReference type="SMART" id="SM00248">
    <property type="entry name" value="ANK"/>
    <property type="match status" value="2"/>
</dbReference>
<gene>
    <name evidence="3" type="ORF">GPM918_LOCUS25478</name>
    <name evidence="4" type="ORF">SRO942_LOCUS25485</name>
</gene>
<evidence type="ECO:0000256" key="2">
    <source>
        <dbReference type="ARBA" id="ARBA00023043"/>
    </source>
</evidence>
<sequence>MKRSIAQEKSPDLSNYFGIESQDIRLDDLDDIGTKKVEESIIPLSSRETLFWETLLWNAIRFPHWISPRMVDKSQVFSYLEHRNLDAFKRVMERHSAEVICMRNDRHQTLLHVAVISSLDYVLTRWLLMLGADPCAQDKDGYTPAHYAVERDDIENLRVLTTIHSSVEHESRQIGVVPYHVKMRERYLTSLLIPEKISGNYSKLLTIAQQVTISKGRDTSL</sequence>
<dbReference type="GO" id="GO:0071356">
    <property type="term" value="P:cellular response to tumor necrosis factor"/>
    <property type="evidence" value="ECO:0007669"/>
    <property type="project" value="TreeGrafter"/>
</dbReference>
<name>A0A814Z2E7_9BILA</name>
<dbReference type="InterPro" id="IPR036770">
    <property type="entry name" value="Ankyrin_rpt-contain_sf"/>
</dbReference>
<dbReference type="SUPFAM" id="SSF48403">
    <property type="entry name" value="Ankyrin repeat"/>
    <property type="match status" value="1"/>
</dbReference>
<protein>
    <submittedName>
        <fullName evidence="3">Uncharacterized protein</fullName>
    </submittedName>
</protein>